<feature type="transmembrane region" description="Helical" evidence="12">
    <location>
        <begin position="170"/>
        <end position="192"/>
    </location>
</feature>
<name>A0ABW3KIN0_9GAMM</name>
<feature type="transmembrane region" description="Helical" evidence="12">
    <location>
        <begin position="72"/>
        <end position="92"/>
    </location>
</feature>
<organism evidence="13 14">
    <name type="scientific">Oceanisphaera ostreae</name>
    <dbReference type="NCBI Taxonomy" id="914151"/>
    <lineage>
        <taxon>Bacteria</taxon>
        <taxon>Pseudomonadati</taxon>
        <taxon>Pseudomonadota</taxon>
        <taxon>Gammaproteobacteria</taxon>
        <taxon>Aeromonadales</taxon>
        <taxon>Aeromonadaceae</taxon>
        <taxon>Oceanisphaera</taxon>
    </lineage>
</organism>
<dbReference type="PANTHER" id="PTHR35457:SF1">
    <property type="entry name" value="HEME A SYNTHASE"/>
    <property type="match status" value="1"/>
</dbReference>
<keyword evidence="6" id="KW-0560">Oxidoreductase</keyword>
<evidence type="ECO:0000256" key="4">
    <source>
        <dbReference type="ARBA" id="ARBA00022723"/>
    </source>
</evidence>
<keyword evidence="3 12" id="KW-0812">Transmembrane</keyword>
<keyword evidence="7" id="KW-0408">Iron</keyword>
<evidence type="ECO:0000256" key="1">
    <source>
        <dbReference type="ARBA" id="ARBA00004141"/>
    </source>
</evidence>
<proteinExistence type="predicted"/>
<comment type="caution">
    <text evidence="13">The sequence shown here is derived from an EMBL/GenBank/DDBJ whole genome shotgun (WGS) entry which is preliminary data.</text>
</comment>
<evidence type="ECO:0000256" key="3">
    <source>
        <dbReference type="ARBA" id="ARBA00022692"/>
    </source>
</evidence>
<dbReference type="PANTHER" id="PTHR35457">
    <property type="entry name" value="HEME A SYNTHASE"/>
    <property type="match status" value="1"/>
</dbReference>
<dbReference type="InterPro" id="IPR050450">
    <property type="entry name" value="COX15/CtaA_HemeA_synthase"/>
</dbReference>
<accession>A0ABW3KIN0</accession>
<comment type="pathway">
    <text evidence="11">Porphyrin-containing compound metabolism.</text>
</comment>
<keyword evidence="10" id="KW-1015">Disulfide bond</keyword>
<keyword evidence="5 12" id="KW-1133">Transmembrane helix</keyword>
<protein>
    <submittedName>
        <fullName evidence="13">Heme A synthase</fullName>
    </submittedName>
</protein>
<evidence type="ECO:0000313" key="13">
    <source>
        <dbReference type="EMBL" id="MFD1007856.1"/>
    </source>
</evidence>
<dbReference type="InterPro" id="IPR003780">
    <property type="entry name" value="COX15/CtaA_fam"/>
</dbReference>
<feature type="transmembrane region" description="Helical" evidence="12">
    <location>
        <begin position="273"/>
        <end position="293"/>
    </location>
</feature>
<keyword evidence="4" id="KW-0479">Metal-binding</keyword>
<evidence type="ECO:0000256" key="8">
    <source>
        <dbReference type="ARBA" id="ARBA00023133"/>
    </source>
</evidence>
<keyword evidence="14" id="KW-1185">Reference proteome</keyword>
<sequence>MHRLCLFAFTLTLIVVILGAYTRLTDAGLGCPDWPGCYGFNYAPSSLSDHDAAALRFPDSPVDFTKARNEMVHRYAAGTLGVTILLMALWSLRHAHRHLRKVTWGLLALVCGQATLGMLTVTLNLLPLVVMGHLLGGFTLLALLFWLWMNTRMPKTAYREPASFHGMRGSGLLALAILVLLIQIALGGWTAANYAAMACVELPVCQGDWLSQWQWSAFHPHGVPADSYQYGVLSAPERITIHVAHRLWAMVTALVLLSLAWQLWRQPLLRRWGVWLALGLLLQLTLGVANVVLHLPLLLAVAHNAGAAFLLLILTGVAQRVWKIREGVWLEAHYFPHVGV</sequence>
<feature type="transmembrane region" description="Helical" evidence="12">
    <location>
        <begin position="299"/>
        <end position="318"/>
    </location>
</feature>
<evidence type="ECO:0000313" key="14">
    <source>
        <dbReference type="Proteomes" id="UP001597048"/>
    </source>
</evidence>
<comment type="subcellular location">
    <subcellularLocation>
        <location evidence="1">Membrane</location>
        <topology evidence="1">Multi-pass membrane protein</topology>
    </subcellularLocation>
</comment>
<evidence type="ECO:0000256" key="2">
    <source>
        <dbReference type="ARBA" id="ARBA00022475"/>
    </source>
</evidence>
<evidence type="ECO:0000256" key="11">
    <source>
        <dbReference type="ARBA" id="ARBA00023444"/>
    </source>
</evidence>
<evidence type="ECO:0000256" key="9">
    <source>
        <dbReference type="ARBA" id="ARBA00023136"/>
    </source>
</evidence>
<feature type="transmembrane region" description="Helical" evidence="12">
    <location>
        <begin position="243"/>
        <end position="261"/>
    </location>
</feature>
<keyword evidence="2" id="KW-1003">Cell membrane</keyword>
<feature type="transmembrane region" description="Helical" evidence="12">
    <location>
        <begin position="129"/>
        <end position="149"/>
    </location>
</feature>
<dbReference type="Proteomes" id="UP001597048">
    <property type="component" value="Unassembled WGS sequence"/>
</dbReference>
<gene>
    <name evidence="13" type="ORF">ACFQ1C_06795</name>
</gene>
<feature type="transmembrane region" description="Helical" evidence="12">
    <location>
        <begin position="104"/>
        <end position="123"/>
    </location>
</feature>
<dbReference type="RefSeq" id="WP_379557848.1">
    <property type="nucleotide sequence ID" value="NZ_JBHTJS010000028.1"/>
</dbReference>
<dbReference type="Pfam" id="PF02628">
    <property type="entry name" value="COX15-CtaA"/>
    <property type="match status" value="1"/>
</dbReference>
<evidence type="ECO:0000256" key="12">
    <source>
        <dbReference type="SAM" id="Phobius"/>
    </source>
</evidence>
<evidence type="ECO:0000256" key="10">
    <source>
        <dbReference type="ARBA" id="ARBA00023157"/>
    </source>
</evidence>
<evidence type="ECO:0000256" key="7">
    <source>
        <dbReference type="ARBA" id="ARBA00023004"/>
    </source>
</evidence>
<reference evidence="14" key="1">
    <citation type="journal article" date="2019" name="Int. J. Syst. Evol. Microbiol.">
        <title>The Global Catalogue of Microorganisms (GCM) 10K type strain sequencing project: providing services to taxonomists for standard genome sequencing and annotation.</title>
        <authorList>
            <consortium name="The Broad Institute Genomics Platform"/>
            <consortium name="The Broad Institute Genome Sequencing Center for Infectious Disease"/>
            <person name="Wu L."/>
            <person name="Ma J."/>
        </authorList>
    </citation>
    <scope>NUCLEOTIDE SEQUENCE [LARGE SCALE GENOMIC DNA]</scope>
    <source>
        <strain evidence="14">CCUG 60525</strain>
    </source>
</reference>
<evidence type="ECO:0000256" key="5">
    <source>
        <dbReference type="ARBA" id="ARBA00022989"/>
    </source>
</evidence>
<keyword evidence="8" id="KW-0350">Heme biosynthesis</keyword>
<evidence type="ECO:0000256" key="6">
    <source>
        <dbReference type="ARBA" id="ARBA00023002"/>
    </source>
</evidence>
<dbReference type="EMBL" id="JBHTJS010000028">
    <property type="protein sequence ID" value="MFD1007856.1"/>
    <property type="molecule type" value="Genomic_DNA"/>
</dbReference>
<keyword evidence="9 12" id="KW-0472">Membrane</keyword>